<dbReference type="PROSITE" id="PS51273">
    <property type="entry name" value="GATASE_TYPE_1"/>
    <property type="match status" value="1"/>
</dbReference>
<reference evidence="13" key="1">
    <citation type="journal article" date="2021" name="Genome Biol. Evol.">
        <title>The assembled and annotated genome of the fairy-ring fungus Marasmius oreades.</title>
        <authorList>
            <person name="Hiltunen M."/>
            <person name="Ament-Velasquez S.L."/>
            <person name="Johannesson H."/>
        </authorList>
    </citation>
    <scope>NUCLEOTIDE SEQUENCE</scope>
    <source>
        <strain evidence="13">03SP1</strain>
    </source>
</reference>
<dbReference type="InterPro" id="IPR029062">
    <property type="entry name" value="Class_I_gatase-like"/>
</dbReference>
<keyword evidence="14" id="KW-1185">Reference proteome</keyword>
<dbReference type="AlphaFoldDB" id="A0A9P7V3E2"/>
<dbReference type="InterPro" id="IPR006805">
    <property type="entry name" value="Anth_synth_I_N"/>
</dbReference>
<evidence type="ECO:0000256" key="6">
    <source>
        <dbReference type="ARBA" id="ARBA00022909"/>
    </source>
</evidence>
<dbReference type="PRINTS" id="PR00099">
    <property type="entry name" value="CPSGATASE"/>
</dbReference>
<evidence type="ECO:0000256" key="5">
    <source>
        <dbReference type="ARBA" id="ARBA00022679"/>
    </source>
</evidence>
<dbReference type="InterPro" id="IPR005801">
    <property type="entry name" value="ADC_synthase"/>
</dbReference>
<protein>
    <recommendedName>
        <fullName evidence="4">aminodeoxychorismate synthase</fullName>
        <ecNumber evidence="4">2.6.1.85</ecNumber>
    </recommendedName>
    <alternativeName>
        <fullName evidence="8">Para-aminobenzoate synthase</fullName>
    </alternativeName>
    <alternativeName>
        <fullName evidence="9">p-aminobenzoic acid synthase</fullName>
    </alternativeName>
</protein>
<evidence type="ECO:0000256" key="4">
    <source>
        <dbReference type="ARBA" id="ARBA00013139"/>
    </source>
</evidence>
<organism evidence="13 14">
    <name type="scientific">Marasmius oreades</name>
    <name type="common">fairy-ring Marasmius</name>
    <dbReference type="NCBI Taxonomy" id="181124"/>
    <lineage>
        <taxon>Eukaryota</taxon>
        <taxon>Fungi</taxon>
        <taxon>Dikarya</taxon>
        <taxon>Basidiomycota</taxon>
        <taxon>Agaricomycotina</taxon>
        <taxon>Agaricomycetes</taxon>
        <taxon>Agaricomycetidae</taxon>
        <taxon>Agaricales</taxon>
        <taxon>Marasmiineae</taxon>
        <taxon>Marasmiaceae</taxon>
        <taxon>Marasmius</taxon>
    </lineage>
</organism>
<dbReference type="NCBIfam" id="TIGR00566">
    <property type="entry name" value="trpG_papA"/>
    <property type="match status" value="1"/>
</dbReference>
<comment type="similarity">
    <text evidence="3">In the C-terminal section; belongs to the anthranilate synthase component I family.</text>
</comment>
<gene>
    <name evidence="13" type="ORF">E1B28_001434</name>
</gene>
<keyword evidence="5" id="KW-0808">Transferase</keyword>
<dbReference type="PANTHER" id="PTHR11236:SF18">
    <property type="entry name" value="AMINODEOXYCHORISMATE SYNTHASE"/>
    <property type="match status" value="1"/>
</dbReference>
<evidence type="ECO:0000259" key="12">
    <source>
        <dbReference type="Pfam" id="PF04715"/>
    </source>
</evidence>
<dbReference type="EC" id="2.6.1.85" evidence="4"/>
<evidence type="ECO:0000259" key="10">
    <source>
        <dbReference type="Pfam" id="PF00117"/>
    </source>
</evidence>
<dbReference type="Pfam" id="PF00425">
    <property type="entry name" value="Chorismate_bind"/>
    <property type="match status" value="1"/>
</dbReference>
<dbReference type="InterPro" id="IPR006221">
    <property type="entry name" value="TrpG/PapA_dom"/>
</dbReference>
<feature type="domain" description="Glutamine amidotransferase" evidence="10">
    <location>
        <begin position="9"/>
        <end position="202"/>
    </location>
</feature>
<comment type="caution">
    <text evidence="13">The sequence shown here is derived from an EMBL/GenBank/DDBJ whole genome shotgun (WGS) entry which is preliminary data.</text>
</comment>
<evidence type="ECO:0000313" key="14">
    <source>
        <dbReference type="Proteomes" id="UP001049176"/>
    </source>
</evidence>
<proteinExistence type="inferred from homology"/>
<evidence type="ECO:0000256" key="9">
    <source>
        <dbReference type="ARBA" id="ARBA00031904"/>
    </source>
</evidence>
<dbReference type="Gene3D" id="3.40.50.880">
    <property type="match status" value="1"/>
</dbReference>
<dbReference type="Pfam" id="PF00117">
    <property type="entry name" value="GATase"/>
    <property type="match status" value="1"/>
</dbReference>
<dbReference type="Pfam" id="PF04715">
    <property type="entry name" value="Anth_synt_I_N"/>
    <property type="match status" value="1"/>
</dbReference>
<dbReference type="GO" id="GO:0005737">
    <property type="term" value="C:cytoplasm"/>
    <property type="evidence" value="ECO:0007669"/>
    <property type="project" value="TreeGrafter"/>
</dbReference>
<feature type="domain" description="Chorismate-utilising enzyme C-terminal" evidence="11">
    <location>
        <begin position="456"/>
        <end position="720"/>
    </location>
</feature>
<dbReference type="GO" id="GO:0000162">
    <property type="term" value="P:L-tryptophan biosynthetic process"/>
    <property type="evidence" value="ECO:0007669"/>
    <property type="project" value="TreeGrafter"/>
</dbReference>
<dbReference type="NCBIfam" id="TIGR01823">
    <property type="entry name" value="PabB-fungal"/>
    <property type="match status" value="1"/>
</dbReference>
<dbReference type="GO" id="GO:0008153">
    <property type="term" value="P:4-aminobenzoate biosynthetic process"/>
    <property type="evidence" value="ECO:0007669"/>
    <property type="project" value="TreeGrafter"/>
</dbReference>
<evidence type="ECO:0000259" key="11">
    <source>
        <dbReference type="Pfam" id="PF00425"/>
    </source>
</evidence>
<evidence type="ECO:0000256" key="2">
    <source>
        <dbReference type="ARBA" id="ARBA00005009"/>
    </source>
</evidence>
<comment type="pathway">
    <text evidence="2">Cofactor biosynthesis; tetrahydrofolate biosynthesis; 4-aminobenzoate from chorismate: step 1/2.</text>
</comment>
<evidence type="ECO:0000256" key="8">
    <source>
        <dbReference type="ARBA" id="ARBA00031329"/>
    </source>
</evidence>
<dbReference type="InterPro" id="IPR019999">
    <property type="entry name" value="Anth_synth_I-like"/>
</dbReference>
<dbReference type="InterPro" id="IPR015890">
    <property type="entry name" value="Chorismate_C"/>
</dbReference>
<keyword evidence="7" id="KW-0315">Glutamine amidotransferase</keyword>
<dbReference type="InterPro" id="IPR017926">
    <property type="entry name" value="GATASE"/>
</dbReference>
<dbReference type="GO" id="GO:0046820">
    <property type="term" value="F:4-amino-4-deoxychorismate synthase activity"/>
    <property type="evidence" value="ECO:0007669"/>
    <property type="project" value="UniProtKB-EC"/>
</dbReference>
<evidence type="ECO:0000313" key="13">
    <source>
        <dbReference type="EMBL" id="KAG7099606.1"/>
    </source>
</evidence>
<dbReference type="InterPro" id="IPR010117">
    <property type="entry name" value="PabB_fungal"/>
</dbReference>
<dbReference type="Proteomes" id="UP001049176">
    <property type="component" value="Chromosome 1"/>
</dbReference>
<sequence>MTIDTPRILLVDSYDSFTFNLASLCRQAIPDCTIHIVKNDQISVEDLFSLVKTFSAVIVGPGPGSPNNPADIGAIRALWKIPDADLIPIFGVCLGHQSLAVEHGAKLKQLDVVKHGQASKILHTGTELFEGVGEISAVRYHSLHVELPPGGDIEPLAWADDGSENGSVLMAAKHKHRPFWSVQYHPESALTDEGGPSVLQNFWKLASQWTKKRGRRPQLLSPSARTILGPSWPTFLPSDITTGSPLLTRNQVSTATLSLHLTVTSICERLGVHNEEVPFVLLDSAAKPGRYSIIGVLLPDTIHILYSVYDSSVTIKRGDAQTHELLEERDIWSWLGEFMRRRSGLVGCPDIPFWGGLVGLLSYELGTTSLCVPLRSDRRQRNRHHDVNLVYVERSVVIDHHTQKIYVQSSLPNDKLWISQMVDTLKSVSSGTSQSTSLPKEMTPTSSRVTLPDRLRYLSRIEEAKASLFSGDSYELCLTANTRVEVDRDLTSWERYKALRLTNPAPHSAYLRLHPSTFLSSSPERFLSYSRPPNPLFELRPIKGTIRKAPGITRAHAEQALQGSCKEVAENLMIVDLIRHDLHGVVGLDVKVKQFCGVEEYETVWQMVSVIEGKLPKQLEGNSQIGLEVLKHSLPPGSMTGAPKKRSVEILQSLEDEDRSLYSGVFGYWCIGGSGDWSVAIRSCFRYEDKEDVEEWVIGAGGAITALSEPEAEWDEMVTKLRSALGAFGARL</sequence>
<dbReference type="CDD" id="cd01743">
    <property type="entry name" value="GATase1_Anthranilate_Synthase"/>
    <property type="match status" value="1"/>
</dbReference>
<dbReference type="PANTHER" id="PTHR11236">
    <property type="entry name" value="AMINOBENZOATE/ANTHRANILATE SYNTHASE"/>
    <property type="match status" value="1"/>
</dbReference>
<dbReference type="KEGG" id="more:E1B28_001434"/>
<dbReference type="OrthoDB" id="64220at2759"/>
<dbReference type="EMBL" id="CM032181">
    <property type="protein sequence ID" value="KAG7099606.1"/>
    <property type="molecule type" value="Genomic_DNA"/>
</dbReference>
<dbReference type="RefSeq" id="XP_043016076.1">
    <property type="nucleotide sequence ID" value="XM_043147367.1"/>
</dbReference>
<feature type="domain" description="Anthranilate synthase component I N-terminal" evidence="12">
    <location>
        <begin position="264"/>
        <end position="407"/>
    </location>
</feature>
<comment type="catalytic activity">
    <reaction evidence="1">
        <text>chorismate + L-glutamine = 4-amino-4-deoxychorismate + L-glutamate</text>
        <dbReference type="Rhea" id="RHEA:11672"/>
        <dbReference type="ChEBI" id="CHEBI:29748"/>
        <dbReference type="ChEBI" id="CHEBI:29985"/>
        <dbReference type="ChEBI" id="CHEBI:58359"/>
        <dbReference type="ChEBI" id="CHEBI:58406"/>
        <dbReference type="EC" id="2.6.1.85"/>
    </reaction>
</comment>
<name>A0A9P7V3E2_9AGAR</name>
<dbReference type="Gene3D" id="3.60.120.10">
    <property type="entry name" value="Anthranilate synthase"/>
    <property type="match status" value="1"/>
</dbReference>
<accession>A0A9P7V3E2</accession>
<evidence type="ECO:0000256" key="3">
    <source>
        <dbReference type="ARBA" id="ARBA00005970"/>
    </source>
</evidence>
<dbReference type="GO" id="GO:0046656">
    <property type="term" value="P:folic acid biosynthetic process"/>
    <property type="evidence" value="ECO:0007669"/>
    <property type="project" value="UniProtKB-KW"/>
</dbReference>
<keyword evidence="6" id="KW-0289">Folate biosynthesis</keyword>
<dbReference type="PRINTS" id="PR00097">
    <property type="entry name" value="ANTSNTHASEII"/>
</dbReference>
<dbReference type="SUPFAM" id="SSF56322">
    <property type="entry name" value="ADC synthase"/>
    <property type="match status" value="1"/>
</dbReference>
<dbReference type="SUPFAM" id="SSF52317">
    <property type="entry name" value="Class I glutamine amidotransferase-like"/>
    <property type="match status" value="1"/>
</dbReference>
<dbReference type="GeneID" id="66070510"/>
<dbReference type="PRINTS" id="PR00096">
    <property type="entry name" value="GATASE"/>
</dbReference>
<evidence type="ECO:0000256" key="7">
    <source>
        <dbReference type="ARBA" id="ARBA00022962"/>
    </source>
</evidence>
<evidence type="ECO:0000256" key="1">
    <source>
        <dbReference type="ARBA" id="ARBA00001000"/>
    </source>
</evidence>